<evidence type="ECO:0000313" key="1">
    <source>
        <dbReference type="EMBL" id="JAS00575.1"/>
    </source>
</evidence>
<sequence length="46" mass="5346">MGTQRIRTNLITESNGCVERWHRTLKSALTSHMDTSNWTNLLPYVL</sequence>
<reference evidence="1" key="1">
    <citation type="submission" date="2016-04" db="EMBL/GenBank/DDBJ databases">
        <authorList>
            <person name="Calderon-Fernandez G.M.Sr."/>
        </authorList>
    </citation>
    <scope>NUCLEOTIDE SEQUENCE</scope>
    <source>
        <strain evidence="1">Int1</strain>
        <tissue evidence="1">Integument</tissue>
    </source>
</reference>
<proteinExistence type="predicted"/>
<name>A0A170Z4C1_TRIIF</name>
<dbReference type="Gene3D" id="3.30.420.10">
    <property type="entry name" value="Ribonuclease H-like superfamily/Ribonuclease H"/>
    <property type="match status" value="1"/>
</dbReference>
<dbReference type="InterPro" id="IPR036397">
    <property type="entry name" value="RNaseH_sf"/>
</dbReference>
<protein>
    <submittedName>
        <fullName evidence="1">Pol polyprotein</fullName>
    </submittedName>
</protein>
<accession>A0A170Z4C1</accession>
<reference evidence="1" key="2">
    <citation type="journal article" date="2017" name="J. Med. Entomol.">
        <title>Transcriptome Analysis of the Triatoma infestans (Hemiptera: Reduviidae) Integument.</title>
        <authorList>
            <person name="Calderon-Fernandez G.M."/>
            <person name="Moriconi D.E."/>
            <person name="Dulbecco A.B."/>
            <person name="Juarez M.P."/>
        </authorList>
    </citation>
    <scope>NUCLEOTIDE SEQUENCE</scope>
    <source>
        <strain evidence="1">Int1</strain>
        <tissue evidence="1">Integument</tissue>
    </source>
</reference>
<organism evidence="1">
    <name type="scientific">Triatoma infestans</name>
    <name type="common">Assassin bug</name>
    <dbReference type="NCBI Taxonomy" id="30076"/>
    <lineage>
        <taxon>Eukaryota</taxon>
        <taxon>Metazoa</taxon>
        <taxon>Ecdysozoa</taxon>
        <taxon>Arthropoda</taxon>
        <taxon>Hexapoda</taxon>
        <taxon>Insecta</taxon>
        <taxon>Pterygota</taxon>
        <taxon>Neoptera</taxon>
        <taxon>Paraneoptera</taxon>
        <taxon>Hemiptera</taxon>
        <taxon>Heteroptera</taxon>
        <taxon>Panheteroptera</taxon>
        <taxon>Cimicomorpha</taxon>
        <taxon>Reduviidae</taxon>
        <taxon>Triatominae</taxon>
        <taxon>Triatoma</taxon>
    </lineage>
</organism>
<dbReference type="AlphaFoldDB" id="A0A170Z4C1"/>
<dbReference type="GO" id="GO:0003676">
    <property type="term" value="F:nucleic acid binding"/>
    <property type="evidence" value="ECO:0007669"/>
    <property type="project" value="InterPro"/>
</dbReference>
<dbReference type="EMBL" id="GEMB01002614">
    <property type="protein sequence ID" value="JAS00575.1"/>
    <property type="molecule type" value="Transcribed_RNA"/>
</dbReference>